<evidence type="ECO:0000313" key="2">
    <source>
        <dbReference type="Proteomes" id="UP000483261"/>
    </source>
</evidence>
<keyword evidence="2" id="KW-1185">Reference proteome</keyword>
<comment type="caution">
    <text evidence="1">The sequence shown here is derived from an EMBL/GenBank/DDBJ whole genome shotgun (WGS) entry which is preliminary data.</text>
</comment>
<sequence>MLLSPTGPSYEVSGRIAAPAGVVWEVLTDVEAMPTWTASMTQVEIVGGGPLAVGSAAKIRQPRLLPAIWKVDEWSPQTSFTWSSSGPGVRTVGRHEVRPVDERQSEVALGVELQGPLAPLIWRLVAATTRRYVGLELAGLTQESERRAQSGE</sequence>
<evidence type="ECO:0000313" key="1">
    <source>
        <dbReference type="EMBL" id="NGN95767.1"/>
    </source>
</evidence>
<dbReference type="Gene3D" id="3.30.530.20">
    <property type="match status" value="1"/>
</dbReference>
<organism evidence="1 2">
    <name type="scientific">Nocardioides turkmenicus</name>
    <dbReference type="NCBI Taxonomy" id="2711220"/>
    <lineage>
        <taxon>Bacteria</taxon>
        <taxon>Bacillati</taxon>
        <taxon>Actinomycetota</taxon>
        <taxon>Actinomycetes</taxon>
        <taxon>Propionibacteriales</taxon>
        <taxon>Nocardioidaceae</taxon>
        <taxon>Nocardioides</taxon>
    </lineage>
</organism>
<gene>
    <name evidence="1" type="ORF">G5C66_23895</name>
</gene>
<dbReference type="SUPFAM" id="SSF55961">
    <property type="entry name" value="Bet v1-like"/>
    <property type="match status" value="1"/>
</dbReference>
<name>A0A6M1RHT8_9ACTN</name>
<dbReference type="InterPro" id="IPR023393">
    <property type="entry name" value="START-like_dom_sf"/>
</dbReference>
<protein>
    <submittedName>
        <fullName evidence="1">Polyketide cyclase</fullName>
    </submittedName>
</protein>
<dbReference type="AlphaFoldDB" id="A0A6M1RHT8"/>
<dbReference type="RefSeq" id="WP_165113868.1">
    <property type="nucleotide sequence ID" value="NZ_JAALAA010000030.1"/>
</dbReference>
<dbReference type="InterPro" id="IPR019587">
    <property type="entry name" value="Polyketide_cyclase/dehydratase"/>
</dbReference>
<proteinExistence type="predicted"/>
<accession>A0A6M1RHT8</accession>
<dbReference type="EMBL" id="JAALAA010000030">
    <property type="protein sequence ID" value="NGN95767.1"/>
    <property type="molecule type" value="Genomic_DNA"/>
</dbReference>
<dbReference type="Pfam" id="PF10604">
    <property type="entry name" value="Polyketide_cyc2"/>
    <property type="match status" value="1"/>
</dbReference>
<dbReference type="Proteomes" id="UP000483261">
    <property type="component" value="Unassembled WGS sequence"/>
</dbReference>
<reference evidence="1 2" key="1">
    <citation type="submission" date="2020-02" db="EMBL/GenBank/DDBJ databases">
        <title>Whole-genome analyses of novel actinobacteria.</title>
        <authorList>
            <person name="Sahin N."/>
        </authorList>
    </citation>
    <scope>NUCLEOTIDE SEQUENCE [LARGE SCALE GENOMIC DNA]</scope>
    <source>
        <strain evidence="1 2">KC13</strain>
    </source>
</reference>